<dbReference type="OrthoDB" id="8894922at2759"/>
<dbReference type="Proteomes" id="UP000727407">
    <property type="component" value="Unassembled WGS sequence"/>
</dbReference>
<comment type="caution">
    <text evidence="2">The sequence shown here is derived from an EMBL/GenBank/DDBJ whole genome shotgun (WGS) entry which is preliminary data.</text>
</comment>
<feature type="non-terminal residue" evidence="2">
    <location>
        <position position="65"/>
    </location>
</feature>
<evidence type="ECO:0000256" key="1">
    <source>
        <dbReference type="SAM" id="SignalP"/>
    </source>
</evidence>
<name>A0A8J4UA91_CLAMG</name>
<feature type="chain" id="PRO_5035255301" evidence="1">
    <location>
        <begin position="21"/>
        <end position="65"/>
    </location>
</feature>
<gene>
    <name evidence="2" type="primary">m1gl27</name>
    <name evidence="2" type="ORF">DAT39_006196</name>
</gene>
<keyword evidence="3" id="KW-1185">Reference proteome</keyword>
<feature type="non-terminal residue" evidence="2">
    <location>
        <position position="1"/>
    </location>
</feature>
<dbReference type="AlphaFoldDB" id="A0A8J4UA91"/>
<dbReference type="EMBL" id="QNUK01000063">
    <property type="protein sequence ID" value="KAF5904108.1"/>
    <property type="molecule type" value="Genomic_DNA"/>
</dbReference>
<keyword evidence="1" id="KW-0732">Signal</keyword>
<feature type="signal peptide" evidence="1">
    <location>
        <begin position="1"/>
        <end position="20"/>
    </location>
</feature>
<evidence type="ECO:0000313" key="3">
    <source>
        <dbReference type="Proteomes" id="UP000727407"/>
    </source>
</evidence>
<accession>A0A8J4UA91</accession>
<proteinExistence type="predicted"/>
<evidence type="ECO:0000313" key="2">
    <source>
        <dbReference type="EMBL" id="KAF5904108.1"/>
    </source>
</evidence>
<protein>
    <submittedName>
        <fullName evidence="2">Cystatin-like protein</fullName>
    </submittedName>
</protein>
<organism evidence="2 3">
    <name type="scientific">Clarias magur</name>
    <name type="common">Asian catfish</name>
    <name type="synonym">Macropteronotus magur</name>
    <dbReference type="NCBI Taxonomy" id="1594786"/>
    <lineage>
        <taxon>Eukaryota</taxon>
        <taxon>Metazoa</taxon>
        <taxon>Chordata</taxon>
        <taxon>Craniata</taxon>
        <taxon>Vertebrata</taxon>
        <taxon>Euteleostomi</taxon>
        <taxon>Actinopterygii</taxon>
        <taxon>Neopterygii</taxon>
        <taxon>Teleostei</taxon>
        <taxon>Ostariophysi</taxon>
        <taxon>Siluriformes</taxon>
        <taxon>Clariidae</taxon>
        <taxon>Clarias</taxon>
    </lineage>
</organism>
<reference evidence="2" key="1">
    <citation type="submission" date="2020-07" db="EMBL/GenBank/DDBJ databases">
        <title>Clarias magur genome sequencing, assembly and annotation.</title>
        <authorList>
            <person name="Kushwaha B."/>
            <person name="Kumar R."/>
            <person name="Das P."/>
            <person name="Joshi C.G."/>
            <person name="Kumar D."/>
            <person name="Nagpure N.S."/>
            <person name="Pandey M."/>
            <person name="Agarwal S."/>
            <person name="Srivastava S."/>
            <person name="Singh M."/>
            <person name="Sahoo L."/>
            <person name="Jayasankar P."/>
            <person name="Meher P.K."/>
            <person name="Koringa P.G."/>
            <person name="Iquebal M.A."/>
            <person name="Das S.P."/>
            <person name="Bit A."/>
            <person name="Patnaik S."/>
            <person name="Patel N."/>
            <person name="Shah T.M."/>
            <person name="Hinsu A."/>
            <person name="Jena J.K."/>
        </authorList>
    </citation>
    <scope>NUCLEOTIDE SEQUENCE</scope>
    <source>
        <strain evidence="2">CIFAMagur01</strain>
        <tissue evidence="2">Testis</tissue>
    </source>
</reference>
<sequence length="65" mass="7547">IRKSNLNINVLLMVTTCTKASKDSYEHRDECNKQKDKTPWIDCLVCTTNNDEELVDCGMRRKVNN</sequence>